<dbReference type="GO" id="GO:0015979">
    <property type="term" value="P:photosynthesis"/>
    <property type="evidence" value="ECO:0007669"/>
    <property type="project" value="UniProtKB-KW"/>
</dbReference>
<keyword evidence="7" id="KW-0437">Light-harvesting polypeptide</keyword>
<feature type="transmembrane region" description="Helical" evidence="9">
    <location>
        <begin position="173"/>
        <end position="192"/>
    </location>
</feature>
<comment type="caution">
    <text evidence="11">The sequence shown here is derived from an EMBL/GenBank/DDBJ whole genome shotgun (WGS) entry which is preliminary data.</text>
</comment>
<name>A0ABD3M8H2_9STRA</name>
<keyword evidence="9" id="KW-1133">Transmembrane helix</keyword>
<dbReference type="InterPro" id="IPR001344">
    <property type="entry name" value="Chloro_AB-bd_pln"/>
</dbReference>
<reference evidence="11 13" key="1">
    <citation type="submission" date="2024-10" db="EMBL/GenBank/DDBJ databases">
        <title>Updated reference genomes for cyclostephanoid diatoms.</title>
        <authorList>
            <person name="Roberts W.R."/>
            <person name="Alverson A.J."/>
        </authorList>
    </citation>
    <scope>NUCLEOTIDE SEQUENCE [LARGE SCALE GENOMIC DNA]</scope>
    <source>
        <strain evidence="11 13">AJA232-27</strain>
    </source>
</reference>
<feature type="binding site" description="axial binding residue" evidence="8">
    <location>
        <position position="91"/>
    </location>
    <ligand>
        <name>chlorophyll b</name>
        <dbReference type="ChEBI" id="CHEBI:61721"/>
        <label>1</label>
    </ligand>
    <ligandPart>
        <name>Mg</name>
        <dbReference type="ChEBI" id="CHEBI:25107"/>
    </ligandPart>
</feature>
<keyword evidence="4" id="KW-0150">Chloroplast</keyword>
<dbReference type="GO" id="GO:0009507">
    <property type="term" value="C:chloroplast"/>
    <property type="evidence" value="ECO:0007669"/>
    <property type="project" value="UniProtKB-SubCell"/>
</dbReference>
<evidence type="ECO:0000256" key="4">
    <source>
        <dbReference type="ARBA" id="ARBA00022528"/>
    </source>
</evidence>
<evidence type="ECO:0000256" key="2">
    <source>
        <dbReference type="ARBA" id="ARBA00004229"/>
    </source>
</evidence>
<keyword evidence="13" id="KW-1185">Reference proteome</keyword>
<feature type="transmembrane region" description="Helical" evidence="9">
    <location>
        <begin position="249"/>
        <end position="273"/>
    </location>
</feature>
<evidence type="ECO:0000313" key="11">
    <source>
        <dbReference type="EMBL" id="KAL3759902.1"/>
    </source>
</evidence>
<accession>A0ABD3M8H2</accession>
<feature type="binding site" evidence="8">
    <location>
        <position position="86"/>
    </location>
    <ligand>
        <name>chlorophyll a</name>
        <dbReference type="ChEBI" id="CHEBI:58416"/>
        <label>1</label>
    </ligand>
</feature>
<evidence type="ECO:0000256" key="9">
    <source>
        <dbReference type="SAM" id="Phobius"/>
    </source>
</evidence>
<dbReference type="SUPFAM" id="SSF103511">
    <property type="entry name" value="Chlorophyll a-b binding protein"/>
    <property type="match status" value="1"/>
</dbReference>
<comment type="subcellular location">
    <subcellularLocation>
        <location evidence="2">Plastid</location>
        <location evidence="2">Chloroplast</location>
    </subcellularLocation>
</comment>
<keyword evidence="6" id="KW-0934">Plastid</keyword>
<feature type="chain" id="PRO_5044724922" evidence="10">
    <location>
        <begin position="17"/>
        <end position="279"/>
    </location>
</feature>
<evidence type="ECO:0000256" key="10">
    <source>
        <dbReference type="SAM" id="SignalP"/>
    </source>
</evidence>
<feature type="binding site" evidence="8">
    <location>
        <position position="89"/>
    </location>
    <ligand>
        <name>chlorophyll a</name>
        <dbReference type="ChEBI" id="CHEBI:58416"/>
        <label>1</label>
    </ligand>
</feature>
<dbReference type="InterPro" id="IPR022796">
    <property type="entry name" value="Chloroa_b-bind"/>
</dbReference>
<dbReference type="PANTHER" id="PTHR21649">
    <property type="entry name" value="CHLOROPHYLL A/B BINDING PROTEIN"/>
    <property type="match status" value="1"/>
</dbReference>
<evidence type="ECO:0000313" key="12">
    <source>
        <dbReference type="EMBL" id="KAL3769944.1"/>
    </source>
</evidence>
<evidence type="ECO:0000256" key="6">
    <source>
        <dbReference type="ARBA" id="ARBA00022640"/>
    </source>
</evidence>
<dbReference type="Gene3D" id="1.10.3460.10">
    <property type="entry name" value="Chlorophyll a/b binding protein domain"/>
    <property type="match status" value="1"/>
</dbReference>
<keyword evidence="9" id="KW-0472">Membrane</keyword>
<dbReference type="Pfam" id="PF00504">
    <property type="entry name" value="Chloroa_b-bind"/>
    <property type="match status" value="1"/>
</dbReference>
<comment type="function">
    <text evidence="1">The light-harvesting complex (LHC) functions as a light receptor, it captures and delivers excitation energy to photosystems with which it is closely associated. Energy is transferred from the carotenoid and chlorophyll C (or B) to chlorophyll A and the photosynthetic reaction centers where it is used to synthesize ATP and reducing power.</text>
</comment>
<protein>
    <submittedName>
        <fullName evidence="11">Uncharacterized protein</fullName>
    </submittedName>
</protein>
<dbReference type="AlphaFoldDB" id="A0ABD3M8H2"/>
<keyword evidence="8" id="KW-0157">Chromophore</keyword>
<evidence type="ECO:0000256" key="8">
    <source>
        <dbReference type="PIRSR" id="PIRSR601344-1"/>
    </source>
</evidence>
<keyword evidence="5" id="KW-0602">Photosynthesis</keyword>
<dbReference type="EMBL" id="JALLBG020000048">
    <property type="protein sequence ID" value="KAL3769944.1"/>
    <property type="molecule type" value="Genomic_DNA"/>
</dbReference>
<keyword evidence="10" id="KW-0732">Signal</keyword>
<proteinExistence type="inferred from homology"/>
<keyword evidence="9" id="KW-0812">Transmembrane</keyword>
<dbReference type="GO" id="GO:0030076">
    <property type="term" value="C:light-harvesting complex"/>
    <property type="evidence" value="ECO:0007669"/>
    <property type="project" value="UniProtKB-KW"/>
</dbReference>
<dbReference type="Proteomes" id="UP001530293">
    <property type="component" value="Unassembled WGS sequence"/>
</dbReference>
<evidence type="ECO:0000256" key="1">
    <source>
        <dbReference type="ARBA" id="ARBA00004022"/>
    </source>
</evidence>
<evidence type="ECO:0000256" key="5">
    <source>
        <dbReference type="ARBA" id="ARBA00022531"/>
    </source>
</evidence>
<evidence type="ECO:0000256" key="3">
    <source>
        <dbReference type="ARBA" id="ARBA00005933"/>
    </source>
</evidence>
<evidence type="ECO:0000313" key="13">
    <source>
        <dbReference type="Proteomes" id="UP001530293"/>
    </source>
</evidence>
<evidence type="ECO:0000256" key="7">
    <source>
        <dbReference type="ARBA" id="ARBA00023243"/>
    </source>
</evidence>
<gene>
    <name evidence="12" type="ORF">ACHAWU_005069</name>
    <name evidence="11" type="ORF">ACHAWU_007646</name>
</gene>
<keyword evidence="8" id="KW-0148">Chlorophyll</keyword>
<organism evidence="11 13">
    <name type="scientific">Discostella pseudostelligera</name>
    <dbReference type="NCBI Taxonomy" id="259834"/>
    <lineage>
        <taxon>Eukaryota</taxon>
        <taxon>Sar</taxon>
        <taxon>Stramenopiles</taxon>
        <taxon>Ochrophyta</taxon>
        <taxon>Bacillariophyta</taxon>
        <taxon>Coscinodiscophyceae</taxon>
        <taxon>Thalassiosirophycidae</taxon>
        <taxon>Stephanodiscales</taxon>
        <taxon>Stephanodiscaceae</taxon>
        <taxon>Discostella</taxon>
    </lineage>
</organism>
<dbReference type="EMBL" id="JALLBG020000196">
    <property type="protein sequence ID" value="KAL3759902.1"/>
    <property type="molecule type" value="Genomic_DNA"/>
</dbReference>
<sequence length="279" mass="29183">MKAAALTLLAAGSAAAFAPQHALTTTTASSSSLSMSSNDNKEMSKALPFAPRPKLLDGSLPGDVGFDPFGFGGADKQSLIQMREAELKHSRLAMLAAVGWPLAELWDKSIAGVFGLEPALTSTGSSPSLLNGGLDKIEPDYWIIVAAIAETSSSLPVDVVPDQLSNNLQIEQLSPTTTIIVFLIGIIPFLWATYEFWRRIAVGASFGTGSDSVIIPSPFAEDVNDDLITIGEDNNPNSSRGRRTLDKGALTVAYVLFAVAGGSVAIALASVLMSPPPPL</sequence>
<comment type="similarity">
    <text evidence="3">Belongs to the fucoxanthin chlorophyll protein family.</text>
</comment>
<feature type="signal peptide" evidence="10">
    <location>
        <begin position="1"/>
        <end position="16"/>
    </location>
</feature>